<protein>
    <submittedName>
        <fullName evidence="4">NAD(P)H-dependent oxidoreductase</fullName>
        <ecNumber evidence="4">1.-.-.-</ecNumber>
    </submittedName>
</protein>
<reference evidence="4" key="1">
    <citation type="submission" date="2024-06" db="EMBL/GenBank/DDBJ databases">
        <title>Genome Sequence of an extremely halophilic archaeon isolated from Permian era halite, Salado Formation, Carlsbad, New Mexico: Halobacterium sp. strain NMX12-1.</title>
        <authorList>
            <person name="Sotoa L."/>
            <person name="DasSarma P."/>
            <person name="Anton B.P."/>
            <person name="Vincze T."/>
            <person name="Verma I."/>
            <person name="Eralp B."/>
            <person name="Powers D.W."/>
            <person name="Dozier B.L."/>
            <person name="Roberts R.J."/>
            <person name="DasSarma S."/>
        </authorList>
    </citation>
    <scope>NUCLEOTIDE SEQUENCE</scope>
    <source>
        <strain evidence="4">NMX12-1</strain>
    </source>
</reference>
<evidence type="ECO:0000259" key="3">
    <source>
        <dbReference type="Pfam" id="PF03358"/>
    </source>
</evidence>
<dbReference type="PANTHER" id="PTHR30543">
    <property type="entry name" value="CHROMATE REDUCTASE"/>
    <property type="match status" value="1"/>
</dbReference>
<dbReference type="InterPro" id="IPR029039">
    <property type="entry name" value="Flavoprotein-like_sf"/>
</dbReference>
<dbReference type="GeneID" id="91108362"/>
<proteinExistence type="inferred from homology"/>
<dbReference type="Pfam" id="PF03358">
    <property type="entry name" value="FMN_red"/>
    <property type="match status" value="1"/>
</dbReference>
<organism evidence="4">
    <name type="scientific">Halobacterium sp. NMX12-1</name>
    <dbReference type="NCBI Taxonomy" id="3166650"/>
    <lineage>
        <taxon>Archaea</taxon>
        <taxon>Methanobacteriati</taxon>
        <taxon>Methanobacteriota</taxon>
        <taxon>Stenosarchaea group</taxon>
        <taxon>Halobacteria</taxon>
        <taxon>Halobacteriales</taxon>
        <taxon>Halobacteriaceae</taxon>
        <taxon>Halobacterium</taxon>
    </lineage>
</organism>
<dbReference type="InterPro" id="IPR005025">
    <property type="entry name" value="FMN_Rdtase-like_dom"/>
</dbReference>
<gene>
    <name evidence="4" type="ORF">ABSL23_04395</name>
</gene>
<sequence>MEFTPLVVGVTGSQRATSYTRQAIEHALDAAERAGADTDHVDLANADLPLYDPDRDLADAGDAEALLERVREADAVVVGSPNYHSSYSSTFRNFHDYCGSDEYEDTPVGLVVVAGGGTIASPLDHLRVTMRGVHADVVAEQVGVRNASRYFEDGALTDDDLAQRLDDLASAVVDAAYRWELADREPRN</sequence>
<dbReference type="SUPFAM" id="SSF52218">
    <property type="entry name" value="Flavoproteins"/>
    <property type="match status" value="1"/>
</dbReference>
<evidence type="ECO:0000256" key="1">
    <source>
        <dbReference type="ARBA" id="ARBA00001966"/>
    </source>
</evidence>
<dbReference type="AlphaFoldDB" id="A0AAU8CE12"/>
<dbReference type="InterPro" id="IPR050712">
    <property type="entry name" value="NAD(P)H-dep_reductase"/>
</dbReference>
<dbReference type="GO" id="GO:0016491">
    <property type="term" value="F:oxidoreductase activity"/>
    <property type="evidence" value="ECO:0007669"/>
    <property type="project" value="UniProtKB-KW"/>
</dbReference>
<evidence type="ECO:0000313" key="4">
    <source>
        <dbReference type="EMBL" id="XCF17262.1"/>
    </source>
</evidence>
<dbReference type="KEGG" id="hanx:ABSL23_04395"/>
<dbReference type="EC" id="1.-.-.-" evidence="4"/>
<dbReference type="GO" id="GO:0005829">
    <property type="term" value="C:cytosol"/>
    <property type="evidence" value="ECO:0007669"/>
    <property type="project" value="TreeGrafter"/>
</dbReference>
<comment type="similarity">
    <text evidence="2">Belongs to the SsuE family. Isf subfamily.</text>
</comment>
<feature type="domain" description="NADPH-dependent FMN reductase-like" evidence="3">
    <location>
        <begin position="7"/>
        <end position="147"/>
    </location>
</feature>
<dbReference type="PANTHER" id="PTHR30543:SF21">
    <property type="entry name" value="NAD(P)H-DEPENDENT FMN REDUCTASE LOT6"/>
    <property type="match status" value="1"/>
</dbReference>
<comment type="cofactor">
    <cofactor evidence="1">
        <name>[4Fe-4S] cluster</name>
        <dbReference type="ChEBI" id="CHEBI:49883"/>
    </cofactor>
</comment>
<dbReference type="Gene3D" id="3.40.50.360">
    <property type="match status" value="1"/>
</dbReference>
<dbReference type="GO" id="GO:0010181">
    <property type="term" value="F:FMN binding"/>
    <property type="evidence" value="ECO:0007669"/>
    <property type="project" value="TreeGrafter"/>
</dbReference>
<keyword evidence="4" id="KW-0560">Oxidoreductase</keyword>
<name>A0AAU8CE12_9EURY</name>
<accession>A0AAU8CE12</accession>
<evidence type="ECO:0000256" key="2">
    <source>
        <dbReference type="ARBA" id="ARBA00038292"/>
    </source>
</evidence>
<dbReference type="RefSeq" id="WP_353634860.1">
    <property type="nucleotide sequence ID" value="NZ_CP159204.1"/>
</dbReference>
<dbReference type="EMBL" id="CP159204">
    <property type="protein sequence ID" value="XCF17262.1"/>
    <property type="molecule type" value="Genomic_DNA"/>
</dbReference>